<evidence type="ECO:0000256" key="7">
    <source>
        <dbReference type="SAM" id="Phobius"/>
    </source>
</evidence>
<dbReference type="InterPro" id="IPR003591">
    <property type="entry name" value="Leu-rich_rpt_typical-subtyp"/>
</dbReference>
<dbReference type="PROSITE" id="PS51450">
    <property type="entry name" value="LRR"/>
    <property type="match status" value="4"/>
</dbReference>
<evidence type="ECO:0000259" key="9">
    <source>
        <dbReference type="SMART" id="SM00082"/>
    </source>
</evidence>
<dbReference type="SMART" id="SM00365">
    <property type="entry name" value="LRR_SD22"/>
    <property type="match status" value="6"/>
</dbReference>
<evidence type="ECO:0000256" key="6">
    <source>
        <dbReference type="SAM" id="MobiDB-lite"/>
    </source>
</evidence>
<dbReference type="SMART" id="SM00082">
    <property type="entry name" value="LRRCT"/>
    <property type="match status" value="1"/>
</dbReference>
<dbReference type="InterPro" id="IPR042185">
    <property type="entry name" value="Serpin_sf_2"/>
</dbReference>
<keyword evidence="11" id="KW-1185">Reference proteome</keyword>
<feature type="region of interest" description="Disordered" evidence="6">
    <location>
        <begin position="576"/>
        <end position="606"/>
    </location>
</feature>
<dbReference type="InterPro" id="IPR036186">
    <property type="entry name" value="Serpin_sf"/>
</dbReference>
<reference evidence="12" key="1">
    <citation type="submission" date="2022-11" db="UniProtKB">
        <authorList>
            <consortium name="WormBaseParasite"/>
        </authorList>
    </citation>
    <scope>IDENTIFICATION</scope>
</reference>
<feature type="domain" description="Serpin" evidence="10">
    <location>
        <begin position="668"/>
        <end position="1023"/>
    </location>
</feature>
<evidence type="ECO:0000313" key="12">
    <source>
        <dbReference type="WBParaSite" id="Gr19_v10_g3670.t1"/>
    </source>
</evidence>
<dbReference type="SUPFAM" id="SSF52058">
    <property type="entry name" value="L domain-like"/>
    <property type="match status" value="1"/>
</dbReference>
<dbReference type="Gene3D" id="2.30.39.10">
    <property type="entry name" value="Alpha-1-antitrypsin, domain 1"/>
    <property type="match status" value="1"/>
</dbReference>
<evidence type="ECO:0000256" key="8">
    <source>
        <dbReference type="SAM" id="SignalP"/>
    </source>
</evidence>
<proteinExistence type="inferred from homology"/>
<dbReference type="InterPro" id="IPR042178">
    <property type="entry name" value="Serpin_sf_1"/>
</dbReference>
<feature type="signal peptide" evidence="8">
    <location>
        <begin position="1"/>
        <end position="25"/>
    </location>
</feature>
<protein>
    <submittedName>
        <fullName evidence="12">Uncharacterized protein</fullName>
    </submittedName>
</protein>
<evidence type="ECO:0000256" key="5">
    <source>
        <dbReference type="RuleBase" id="RU000411"/>
    </source>
</evidence>
<keyword evidence="7" id="KW-0812">Transmembrane</keyword>
<evidence type="ECO:0000313" key="11">
    <source>
        <dbReference type="Proteomes" id="UP000887572"/>
    </source>
</evidence>
<dbReference type="Pfam" id="PF00079">
    <property type="entry name" value="Serpin"/>
    <property type="match status" value="1"/>
</dbReference>
<dbReference type="SMART" id="SM00369">
    <property type="entry name" value="LRR_TYP"/>
    <property type="match status" value="11"/>
</dbReference>
<keyword evidence="7" id="KW-0472">Membrane</keyword>
<dbReference type="PROSITE" id="PS00284">
    <property type="entry name" value="SERPIN"/>
    <property type="match status" value="1"/>
</dbReference>
<evidence type="ECO:0000256" key="2">
    <source>
        <dbReference type="ARBA" id="ARBA00022729"/>
    </source>
</evidence>
<accession>A0A914HRW4</accession>
<dbReference type="InterPro" id="IPR000483">
    <property type="entry name" value="Cys-rich_flank_reg_C"/>
</dbReference>
<dbReference type="WBParaSite" id="Gr19_v10_g3670.t1">
    <property type="protein sequence ID" value="Gr19_v10_g3670.t1"/>
    <property type="gene ID" value="Gr19_v10_g3670"/>
</dbReference>
<keyword evidence="1" id="KW-0433">Leucine-rich repeat</keyword>
<comment type="similarity">
    <text evidence="5">Belongs to the serpin family.</text>
</comment>
<feature type="transmembrane region" description="Helical" evidence="7">
    <location>
        <begin position="677"/>
        <end position="698"/>
    </location>
</feature>
<dbReference type="PANTHER" id="PTHR45842">
    <property type="entry name" value="SYNAPTIC ADHESION-LIKE MOLECULE SALM"/>
    <property type="match status" value="1"/>
</dbReference>
<keyword evidence="4" id="KW-0325">Glycoprotein</keyword>
<name>A0A914HRW4_GLORO</name>
<dbReference type="InterPro" id="IPR050467">
    <property type="entry name" value="LRFN"/>
</dbReference>
<feature type="chain" id="PRO_5037620287" evidence="8">
    <location>
        <begin position="26"/>
        <end position="1026"/>
    </location>
</feature>
<keyword evidence="7" id="KW-1133">Transmembrane helix</keyword>
<dbReference type="InterPro" id="IPR023796">
    <property type="entry name" value="Serpin_dom"/>
</dbReference>
<dbReference type="CDD" id="cd00172">
    <property type="entry name" value="serpin"/>
    <property type="match status" value="1"/>
</dbReference>
<organism evidence="11 12">
    <name type="scientific">Globodera rostochiensis</name>
    <name type="common">Golden nematode worm</name>
    <name type="synonym">Heterodera rostochiensis</name>
    <dbReference type="NCBI Taxonomy" id="31243"/>
    <lineage>
        <taxon>Eukaryota</taxon>
        <taxon>Metazoa</taxon>
        <taxon>Ecdysozoa</taxon>
        <taxon>Nematoda</taxon>
        <taxon>Chromadorea</taxon>
        <taxon>Rhabditida</taxon>
        <taxon>Tylenchina</taxon>
        <taxon>Tylenchomorpha</taxon>
        <taxon>Tylenchoidea</taxon>
        <taxon>Heteroderidae</taxon>
        <taxon>Heteroderinae</taxon>
        <taxon>Globodera</taxon>
    </lineage>
</organism>
<dbReference type="InterPro" id="IPR032675">
    <property type="entry name" value="LRR_dom_sf"/>
</dbReference>
<evidence type="ECO:0000259" key="10">
    <source>
        <dbReference type="SMART" id="SM00093"/>
    </source>
</evidence>
<dbReference type="PANTHER" id="PTHR45842:SF12">
    <property type="entry name" value="KEKKON 5, ISOFORM A"/>
    <property type="match status" value="1"/>
</dbReference>
<keyword evidence="3" id="KW-0677">Repeat</keyword>
<evidence type="ECO:0000256" key="1">
    <source>
        <dbReference type="ARBA" id="ARBA00022614"/>
    </source>
</evidence>
<feature type="domain" description="LRRCT" evidence="9">
    <location>
        <begin position="388"/>
        <end position="441"/>
    </location>
</feature>
<dbReference type="FunFam" id="3.80.10.10:FF:001164">
    <property type="entry name" value="GH01279p"/>
    <property type="match status" value="1"/>
</dbReference>
<dbReference type="SUPFAM" id="SSF56574">
    <property type="entry name" value="Serpins"/>
    <property type="match status" value="1"/>
</dbReference>
<dbReference type="AlphaFoldDB" id="A0A914HRW4"/>
<dbReference type="Pfam" id="PF13855">
    <property type="entry name" value="LRR_8"/>
    <property type="match status" value="4"/>
</dbReference>
<dbReference type="Gene3D" id="3.30.497.10">
    <property type="entry name" value="Antithrombin, subunit I, domain 2"/>
    <property type="match status" value="1"/>
</dbReference>
<evidence type="ECO:0000256" key="4">
    <source>
        <dbReference type="ARBA" id="ARBA00023180"/>
    </source>
</evidence>
<dbReference type="InterPro" id="IPR001611">
    <property type="entry name" value="Leu-rich_rpt"/>
</dbReference>
<dbReference type="Gene3D" id="3.80.10.10">
    <property type="entry name" value="Ribonuclease Inhibitor"/>
    <property type="match status" value="3"/>
</dbReference>
<dbReference type="Proteomes" id="UP000887572">
    <property type="component" value="Unplaced"/>
</dbReference>
<evidence type="ECO:0000256" key="3">
    <source>
        <dbReference type="ARBA" id="ARBA00022737"/>
    </source>
</evidence>
<sequence>MRCRAAKICIIIAIIFFFFAPNCAAFCPPGCECRDDQFSVACNFSGMTSIPILLNPMLKTLTITNSNGLKLDSFSIALYQELEFLELSNNQIVRIPIDFFVRLTKLRTLNLRGNKLKLIDGAIKEAKHLEHLDLSSNQIEQILPRSFANLGTLLTLDLSFNHLHSVDRATFSGLANLTDMTLCQNRVSKLDNDQFGVLSNLADLDLSGNLISELMATPFSSLSNLQRLDLSSNLISCMEKDAFSGLKRLESLNLARNLLSTPSSELIESCRRSPHWEHLTLLNKLDMSGNAWAEIPAHTFDGGLWELSELHLEQMSQLREIKTEAFVGLPKLRRLFLTNSSFLSRIDPNAFVGVDSVEELDLANCQLSSIDQDLLDWSMLKKIRLNGNRWRCDCGLMSFLPKILERQQKVDNFGIICADPEELRDLNIILAVNNFSLLHCEEGFSSTSLKFLLANPKFAYLASAGAVLLVLSMVFAIVCVCIRHKKGRPKICAHNFCALCPCGKRRMGNSMERAKPQQHHLYAPGSTSYTESLIAYEPSANSNSIPQFEQNARIGHNLKHNSTGFSTVENSNTYSSNDADEYYSSIGPANGEERREPPPISPPPPPPPYFGDPFLLNLPPNLYAAMHCPVAVPPYQLRNTLRRTDQRPPSIMAPPLPPADFALKLLRTSMCRKINSNYSFVISPSCVSIVLAMAHGGAQGETEREIRKLLANDINAAQLHQYTHQLLQNLLYNKQNNQFFSLELVNKIFVKKAYGVKNEYMLFLDTHFGQNHLDLVEFGAYHNLGTMINSLIEYLTKKKVKNFLRPETIGKFTNMLLVNAIYFKAKWAVNFYTSCVHPLRFYITETQQKDVEMLHSIGTFIYYGTVDFQLLGIPYCGGELFLFILLPRERFGLAQLLAKLTGNLLQNFFCQCSEMDIYVNMPKFKLETEHYLKEPLKGLGVVQAFGDKAQFGKITQHTLTTINISQIVQKAILEVDDEGFSCINAENSRTSYALKFIADHPFVIFVANRSCDNVLMTGVYRGLDNK</sequence>
<keyword evidence="2 8" id="KW-0732">Signal</keyword>
<dbReference type="InterPro" id="IPR023795">
    <property type="entry name" value="Serpin_CS"/>
</dbReference>
<feature type="transmembrane region" description="Helical" evidence="7">
    <location>
        <begin position="458"/>
        <end position="482"/>
    </location>
</feature>
<dbReference type="SMART" id="SM00093">
    <property type="entry name" value="SERPIN"/>
    <property type="match status" value="1"/>
</dbReference>